<dbReference type="InterPro" id="IPR008927">
    <property type="entry name" value="6-PGluconate_DH-like_C_sf"/>
</dbReference>
<dbReference type="PANTHER" id="PTHR21363">
    <property type="entry name" value="PREPHENATE DEHYDROGENASE"/>
    <property type="match status" value="1"/>
</dbReference>
<dbReference type="InterPro" id="IPR050812">
    <property type="entry name" value="Preph/Arog_dehydrog"/>
</dbReference>
<dbReference type="PANTHER" id="PTHR21363:SF0">
    <property type="entry name" value="PREPHENATE DEHYDROGENASE [NADP(+)]"/>
    <property type="match status" value="1"/>
</dbReference>
<dbReference type="InterPro" id="IPR028939">
    <property type="entry name" value="P5C_Rdtase_cat_N"/>
</dbReference>
<dbReference type="Proteomes" id="UP000183174">
    <property type="component" value="Unassembled WGS sequence"/>
</dbReference>
<reference evidence="3 4" key="1">
    <citation type="submission" date="2016-08" db="EMBL/GenBank/DDBJ databases">
        <authorList>
            <person name="Seilhamer J.J."/>
        </authorList>
    </citation>
    <scope>NUCLEOTIDE SEQUENCE [LARGE SCALE GENOMIC DNA]</scope>
    <source>
        <strain evidence="3 4">CCBAU 10071</strain>
    </source>
</reference>
<dbReference type="PROSITE" id="PS51176">
    <property type="entry name" value="PDH_ADH"/>
    <property type="match status" value="1"/>
</dbReference>
<dbReference type="GO" id="GO:0006571">
    <property type="term" value="P:tyrosine biosynthetic process"/>
    <property type="evidence" value="ECO:0007669"/>
    <property type="project" value="InterPro"/>
</dbReference>
<proteinExistence type="predicted"/>
<evidence type="ECO:0000256" key="1">
    <source>
        <dbReference type="ARBA" id="ARBA00023002"/>
    </source>
</evidence>
<dbReference type="Gene3D" id="3.40.50.720">
    <property type="entry name" value="NAD(P)-binding Rossmann-like Domain"/>
    <property type="match status" value="1"/>
</dbReference>
<protein>
    <submittedName>
        <fullName evidence="3">Prephenate dehydrogenase</fullName>
    </submittedName>
</protein>
<dbReference type="Pfam" id="PF03807">
    <property type="entry name" value="F420_oxidored"/>
    <property type="match status" value="1"/>
</dbReference>
<dbReference type="RefSeq" id="WP_074448700.1">
    <property type="nucleotide sequence ID" value="NZ_FMAE01000087.1"/>
</dbReference>
<dbReference type="EMBL" id="FMAE01000087">
    <property type="protein sequence ID" value="SCB53652.1"/>
    <property type="molecule type" value="Genomic_DNA"/>
</dbReference>
<dbReference type="Gene3D" id="1.10.3660.10">
    <property type="entry name" value="6-phosphogluconate dehydrogenase C-terminal like domain"/>
    <property type="match status" value="1"/>
</dbReference>
<gene>
    <name evidence="3" type="ORF">GA0061099_10871</name>
</gene>
<evidence type="ECO:0000259" key="2">
    <source>
        <dbReference type="PROSITE" id="PS51176"/>
    </source>
</evidence>
<dbReference type="InterPro" id="IPR003099">
    <property type="entry name" value="Prephen_DH"/>
</dbReference>
<dbReference type="GO" id="GO:0004665">
    <property type="term" value="F:prephenate dehydrogenase (NADP+) activity"/>
    <property type="evidence" value="ECO:0007669"/>
    <property type="project" value="InterPro"/>
</dbReference>
<dbReference type="SUPFAM" id="SSF48179">
    <property type="entry name" value="6-phosphogluconate dehydrogenase C-terminal domain-like"/>
    <property type="match status" value="1"/>
</dbReference>
<evidence type="ECO:0000313" key="3">
    <source>
        <dbReference type="EMBL" id="SCB53652.1"/>
    </source>
</evidence>
<dbReference type="AlphaFoldDB" id="A0A1C3XMZ0"/>
<dbReference type="GO" id="GO:0070403">
    <property type="term" value="F:NAD+ binding"/>
    <property type="evidence" value="ECO:0007669"/>
    <property type="project" value="TreeGrafter"/>
</dbReference>
<dbReference type="GO" id="GO:0008977">
    <property type="term" value="F:prephenate dehydrogenase (NAD+) activity"/>
    <property type="evidence" value="ECO:0007669"/>
    <property type="project" value="InterPro"/>
</dbReference>
<sequence>MVQGSQVTIIGAGRVGLKLAELLKTSGSRIRFVDHGRVADIDEDLIVSDAMNLTQEAESAIAESDIVVLALPFTVAEVAFTSVCRQLKRDTLLIETLSVKTRPASWAATLPREVEYLGLNPLFGPELAWANRPVAVVAYRSGPRLESFLQFLRHTAASLVALDAAAHDQLLAQRQLATHALLLSLASILRDENTAIPLEVGPPPYHLLLAAVGRMLTGTPETFAEIQTENPFAPTVRLRLIAALERLGGDGKEVLDYLRSEWSDLAPRLKPAAATCERLFARPIFPLESTE</sequence>
<evidence type="ECO:0000313" key="4">
    <source>
        <dbReference type="Proteomes" id="UP000183174"/>
    </source>
</evidence>
<organism evidence="3 4">
    <name type="scientific">Bradyrhizobium yuanmingense</name>
    <dbReference type="NCBI Taxonomy" id="108015"/>
    <lineage>
        <taxon>Bacteria</taxon>
        <taxon>Pseudomonadati</taxon>
        <taxon>Pseudomonadota</taxon>
        <taxon>Alphaproteobacteria</taxon>
        <taxon>Hyphomicrobiales</taxon>
        <taxon>Nitrobacteraceae</taxon>
        <taxon>Bradyrhizobium</taxon>
    </lineage>
</organism>
<name>A0A1C3XMZ0_9BRAD</name>
<dbReference type="SUPFAM" id="SSF51735">
    <property type="entry name" value="NAD(P)-binding Rossmann-fold domains"/>
    <property type="match status" value="1"/>
</dbReference>
<keyword evidence="1" id="KW-0560">Oxidoreductase</keyword>
<accession>A0A1C3XMZ0</accession>
<dbReference type="InterPro" id="IPR036291">
    <property type="entry name" value="NAD(P)-bd_dom_sf"/>
</dbReference>
<feature type="domain" description="Prephenate/arogenate dehydrogenase" evidence="2">
    <location>
        <begin position="5"/>
        <end position="287"/>
    </location>
</feature>